<dbReference type="STRING" id="131310.A0A0N5A2A0"/>
<keyword evidence="5 7" id="KW-0472">Membrane</keyword>
<evidence type="ECO:0000256" key="4">
    <source>
        <dbReference type="ARBA" id="ARBA00022989"/>
    </source>
</evidence>
<comment type="subcellular location">
    <subcellularLocation>
        <location evidence="1">Membrane</location>
        <topology evidence="1">Multi-pass membrane protein</topology>
    </subcellularLocation>
</comment>
<accession>A0A0N5A2A0</accession>
<evidence type="ECO:0000256" key="7">
    <source>
        <dbReference type="RuleBase" id="RU363053"/>
    </source>
</evidence>
<keyword evidence="3 7" id="KW-0812">Transmembrane</keyword>
<keyword evidence="4 7" id="KW-1133">Transmembrane helix</keyword>
<dbReference type="GO" id="GO:0016020">
    <property type="term" value="C:membrane"/>
    <property type="evidence" value="ECO:0007669"/>
    <property type="project" value="UniProtKB-SubCell"/>
</dbReference>
<dbReference type="InterPro" id="IPR007248">
    <property type="entry name" value="Mpv17_PMP22"/>
</dbReference>
<feature type="transmembrane region" description="Helical" evidence="7">
    <location>
        <begin position="12"/>
        <end position="31"/>
    </location>
</feature>
<proteinExistence type="inferred from homology"/>
<evidence type="ECO:0000313" key="9">
    <source>
        <dbReference type="WBParaSite" id="PTRK_0001574800.1"/>
    </source>
</evidence>
<dbReference type="GO" id="GO:0015267">
    <property type="term" value="F:channel activity"/>
    <property type="evidence" value="ECO:0007669"/>
    <property type="project" value="TreeGrafter"/>
</dbReference>
<comment type="similarity">
    <text evidence="2 7">Belongs to the peroxisomal membrane protein PXMP2/4 family.</text>
</comment>
<evidence type="ECO:0000313" key="8">
    <source>
        <dbReference type="Proteomes" id="UP000038045"/>
    </source>
</evidence>
<dbReference type="Pfam" id="PF04117">
    <property type="entry name" value="Mpv17_PMP22"/>
    <property type="match status" value="1"/>
</dbReference>
<dbReference type="GO" id="GO:0005739">
    <property type="term" value="C:mitochondrion"/>
    <property type="evidence" value="ECO:0007669"/>
    <property type="project" value="TreeGrafter"/>
</dbReference>
<evidence type="ECO:0000256" key="5">
    <source>
        <dbReference type="ARBA" id="ARBA00023136"/>
    </source>
</evidence>
<sequence length="182" mass="20855">MLSKIKSFIDNHVLLTNMLLSGTLGVAGDGISQLALEKRKISDFDCSRSIRFFVVPCFYVAPVLVKFFPLLNKVSGSDKTKPLKMIILEQLCFAPIFSSTVFISFRVSSGFSFTEGYESLKREFIEMYKTSLQLWPLIQLINYYIIPSHYRVFITQLAALGRNIFISYKLNKDVEKHNSEKN</sequence>
<dbReference type="PANTHER" id="PTHR11266">
    <property type="entry name" value="PEROXISOMAL MEMBRANE PROTEIN 2, PXMP2 MPV17"/>
    <property type="match status" value="1"/>
</dbReference>
<evidence type="ECO:0000256" key="1">
    <source>
        <dbReference type="ARBA" id="ARBA00004141"/>
    </source>
</evidence>
<dbReference type="WBParaSite" id="PTRK_0001574800.1">
    <property type="protein sequence ID" value="PTRK_0001574800.1"/>
    <property type="gene ID" value="PTRK_0001574800"/>
</dbReference>
<feature type="transmembrane region" description="Helical" evidence="7">
    <location>
        <begin position="52"/>
        <end position="71"/>
    </location>
</feature>
<name>A0A0N5A2A0_PARTI</name>
<dbReference type="AlphaFoldDB" id="A0A0N5A2A0"/>
<dbReference type="PANTHER" id="PTHR11266:SF17">
    <property type="entry name" value="PROTEIN MPV17"/>
    <property type="match status" value="1"/>
</dbReference>
<protein>
    <recommendedName>
        <fullName evidence="6">Mitochondrial inner membrane protein Mpv17</fullName>
    </recommendedName>
</protein>
<reference evidence="9" key="1">
    <citation type="submission" date="2017-02" db="UniProtKB">
        <authorList>
            <consortium name="WormBaseParasite"/>
        </authorList>
    </citation>
    <scope>IDENTIFICATION</scope>
</reference>
<keyword evidence="8" id="KW-1185">Reference proteome</keyword>
<evidence type="ECO:0000256" key="2">
    <source>
        <dbReference type="ARBA" id="ARBA00006824"/>
    </source>
</evidence>
<dbReference type="Proteomes" id="UP000038045">
    <property type="component" value="Unplaced"/>
</dbReference>
<evidence type="ECO:0000256" key="3">
    <source>
        <dbReference type="ARBA" id="ARBA00022692"/>
    </source>
</evidence>
<evidence type="ECO:0000256" key="6">
    <source>
        <dbReference type="ARBA" id="ARBA00049743"/>
    </source>
</evidence>
<feature type="transmembrane region" description="Helical" evidence="7">
    <location>
        <begin position="83"/>
        <end position="105"/>
    </location>
</feature>
<organism evidence="8 9">
    <name type="scientific">Parastrongyloides trichosuri</name>
    <name type="common">Possum-specific nematode worm</name>
    <dbReference type="NCBI Taxonomy" id="131310"/>
    <lineage>
        <taxon>Eukaryota</taxon>
        <taxon>Metazoa</taxon>
        <taxon>Ecdysozoa</taxon>
        <taxon>Nematoda</taxon>
        <taxon>Chromadorea</taxon>
        <taxon>Rhabditida</taxon>
        <taxon>Tylenchina</taxon>
        <taxon>Panagrolaimomorpha</taxon>
        <taxon>Strongyloidoidea</taxon>
        <taxon>Strongyloididae</taxon>
        <taxon>Parastrongyloides</taxon>
    </lineage>
</organism>
<dbReference type="GO" id="GO:1901858">
    <property type="term" value="P:regulation of mitochondrial DNA metabolic process"/>
    <property type="evidence" value="ECO:0007669"/>
    <property type="project" value="TreeGrafter"/>
</dbReference>